<evidence type="ECO:0000256" key="1">
    <source>
        <dbReference type="ARBA" id="ARBA00004585"/>
    </source>
</evidence>
<dbReference type="Pfam" id="PF04757">
    <property type="entry name" value="Pex2_Pex12"/>
    <property type="match status" value="1"/>
</dbReference>
<evidence type="ECO:0000313" key="19">
    <source>
        <dbReference type="Proteomes" id="UP000076727"/>
    </source>
</evidence>
<evidence type="ECO:0000256" key="6">
    <source>
        <dbReference type="ARBA" id="ARBA00022692"/>
    </source>
</evidence>
<evidence type="ECO:0000256" key="4">
    <source>
        <dbReference type="ARBA" id="ARBA00018980"/>
    </source>
</evidence>
<keyword evidence="9" id="KW-0862">Zinc</keyword>
<evidence type="ECO:0000256" key="12">
    <source>
        <dbReference type="ARBA" id="ARBA00023136"/>
    </source>
</evidence>
<evidence type="ECO:0000256" key="3">
    <source>
        <dbReference type="ARBA" id="ARBA00008704"/>
    </source>
</evidence>
<dbReference type="GO" id="GO:0006513">
    <property type="term" value="P:protein monoubiquitination"/>
    <property type="evidence" value="ECO:0007669"/>
    <property type="project" value="TreeGrafter"/>
</dbReference>
<keyword evidence="6" id="KW-0812">Transmembrane</keyword>
<evidence type="ECO:0000256" key="2">
    <source>
        <dbReference type="ARBA" id="ARBA00004906"/>
    </source>
</evidence>
<evidence type="ECO:0000256" key="9">
    <source>
        <dbReference type="ARBA" id="ARBA00022833"/>
    </source>
</evidence>
<comment type="similarity">
    <text evidence="3 16">Belongs to the pex2/pex10/pex12 family.</text>
</comment>
<evidence type="ECO:0000313" key="18">
    <source>
        <dbReference type="EMBL" id="KZT71595.1"/>
    </source>
</evidence>
<comment type="pathway">
    <text evidence="2">Protein modification; protein ubiquitination.</text>
</comment>
<accession>A0A165S6J6</accession>
<evidence type="ECO:0000256" key="13">
    <source>
        <dbReference type="ARBA" id="ARBA00023140"/>
    </source>
</evidence>
<dbReference type="InterPro" id="IPR013083">
    <property type="entry name" value="Znf_RING/FYVE/PHD"/>
</dbReference>
<comment type="function">
    <text evidence="16">Component of a retrotranslocation channel required for peroxisome organization by mediating export of the PEX5 receptor from peroxisomes to the cytosol, thereby promoting PEX5 recycling.</text>
</comment>
<dbReference type="GO" id="GO:0008270">
    <property type="term" value="F:zinc ion binding"/>
    <property type="evidence" value="ECO:0007669"/>
    <property type="project" value="UniProtKB-KW"/>
</dbReference>
<comment type="subunit">
    <text evidence="15">Component of the PEX2-PEX10-PEX12 retrotranslocation channel, composed of PEX2, PEX10 and PEX12.</text>
</comment>
<dbReference type="AlphaFoldDB" id="A0A165S6J6"/>
<evidence type="ECO:0000256" key="14">
    <source>
        <dbReference type="ARBA" id="ARBA00029692"/>
    </source>
</evidence>
<keyword evidence="5" id="KW-0813">Transport</keyword>
<dbReference type="STRING" id="1314783.A0A165S6J6"/>
<gene>
    <name evidence="18" type="ORF">DAEQUDRAFT_665922</name>
</gene>
<proteinExistence type="inferred from homology"/>
<dbReference type="EMBL" id="KV429045">
    <property type="protein sequence ID" value="KZT71595.1"/>
    <property type="molecule type" value="Genomic_DNA"/>
</dbReference>
<evidence type="ECO:0000256" key="8">
    <source>
        <dbReference type="ARBA" id="ARBA00022771"/>
    </source>
</evidence>
<evidence type="ECO:0000256" key="15">
    <source>
        <dbReference type="ARBA" id="ARBA00034505"/>
    </source>
</evidence>
<dbReference type="Proteomes" id="UP000076727">
    <property type="component" value="Unassembled WGS sequence"/>
</dbReference>
<evidence type="ECO:0000256" key="11">
    <source>
        <dbReference type="ARBA" id="ARBA00022989"/>
    </source>
</evidence>
<comment type="subcellular location">
    <subcellularLocation>
        <location evidence="1">Peroxisome membrane</location>
        <topology evidence="1">Multi-pass membrane protein</topology>
    </subcellularLocation>
</comment>
<keyword evidence="13 16" id="KW-0576">Peroxisome</keyword>
<dbReference type="CDD" id="cd16451">
    <property type="entry name" value="mRING_PEX12"/>
    <property type="match status" value="1"/>
</dbReference>
<dbReference type="PANTHER" id="PTHR12888">
    <property type="entry name" value="PEROXISOME ASSEMBLY PROTEIN 12 PEROXIN-12"/>
    <property type="match status" value="1"/>
</dbReference>
<keyword evidence="10" id="KW-0653">Protein transport</keyword>
<evidence type="ECO:0000259" key="17">
    <source>
        <dbReference type="Pfam" id="PF04757"/>
    </source>
</evidence>
<name>A0A165S6J6_9APHY</name>
<dbReference type="PIRSF" id="PIRSF038074">
    <property type="entry name" value="Peroxisome_assembly_p12"/>
    <property type="match status" value="1"/>
</dbReference>
<dbReference type="Gene3D" id="3.30.40.10">
    <property type="entry name" value="Zinc/RING finger domain, C3HC4 (zinc finger)"/>
    <property type="match status" value="1"/>
</dbReference>
<keyword evidence="11" id="KW-1133">Transmembrane helix</keyword>
<sequence>MEFFNDAGDDPSKPTLFELVAQEQLRDLLQPALKYVLSVFAQRYPRYLLRVVNRHEEFYALLMFFVERHYLRKHGASFSENFYGLKRRRRPLFETERAKAAVPGVLPEERLRDREVWRSLIFLVGLPYLRTKAQEYYEDLGGGIQSEVIEESLASRQARALSEEVRVCPSVVCSYTTAGRLRRMYKAVFPLLNATFEAWLLVHNIAYLFDQTPYYRPWLSWIGVDLRRVSIDDLVAQQAMKPKLDPARSQGALRSLRRLLVSSPRLLLDSLNVILPTAIFFVKFLEWWYSPSSPARALAGAPLGPAVPPPSLARPHPQGIPVDGVAYGGCALCGEGLANATALPSGYVFCYRCAYEYVQRHGRCPVTLLPARVWQLRKILV</sequence>
<dbReference type="InterPro" id="IPR017375">
    <property type="entry name" value="PEX12"/>
</dbReference>
<dbReference type="SUPFAM" id="SSF57850">
    <property type="entry name" value="RING/U-box"/>
    <property type="match status" value="1"/>
</dbReference>
<reference evidence="18 19" key="1">
    <citation type="journal article" date="2016" name="Mol. Biol. Evol.">
        <title>Comparative Genomics of Early-Diverging Mushroom-Forming Fungi Provides Insights into the Origins of Lignocellulose Decay Capabilities.</title>
        <authorList>
            <person name="Nagy L.G."/>
            <person name="Riley R."/>
            <person name="Tritt A."/>
            <person name="Adam C."/>
            <person name="Daum C."/>
            <person name="Floudas D."/>
            <person name="Sun H."/>
            <person name="Yadav J.S."/>
            <person name="Pangilinan J."/>
            <person name="Larsson K.H."/>
            <person name="Matsuura K."/>
            <person name="Barry K."/>
            <person name="Labutti K."/>
            <person name="Kuo R."/>
            <person name="Ohm R.A."/>
            <person name="Bhattacharya S.S."/>
            <person name="Shirouzu T."/>
            <person name="Yoshinaga Y."/>
            <person name="Martin F.M."/>
            <person name="Grigoriev I.V."/>
            <person name="Hibbett D.S."/>
        </authorList>
    </citation>
    <scope>NUCLEOTIDE SEQUENCE [LARGE SCALE GENOMIC DNA]</scope>
    <source>
        <strain evidence="18 19">L-15889</strain>
    </source>
</reference>
<feature type="domain" description="Pex N-terminal" evidence="17">
    <location>
        <begin position="22"/>
        <end position="290"/>
    </location>
</feature>
<dbReference type="PANTHER" id="PTHR12888:SF0">
    <property type="entry name" value="PEROXISOME ASSEMBLY PROTEIN 12"/>
    <property type="match status" value="1"/>
</dbReference>
<dbReference type="GO" id="GO:0016562">
    <property type="term" value="P:protein import into peroxisome matrix, receptor recycling"/>
    <property type="evidence" value="ECO:0007669"/>
    <property type="project" value="UniProtKB-ARBA"/>
</dbReference>
<keyword evidence="7" id="KW-0479">Metal-binding</keyword>
<evidence type="ECO:0000256" key="7">
    <source>
        <dbReference type="ARBA" id="ARBA00022723"/>
    </source>
</evidence>
<protein>
    <recommendedName>
        <fullName evidence="4 16">Peroxisome assembly protein 12</fullName>
    </recommendedName>
    <alternativeName>
        <fullName evidence="14 16">Peroxin-12</fullName>
    </alternativeName>
</protein>
<evidence type="ECO:0000256" key="10">
    <source>
        <dbReference type="ARBA" id="ARBA00022927"/>
    </source>
</evidence>
<keyword evidence="19" id="KW-1185">Reference proteome</keyword>
<dbReference type="GO" id="GO:0004842">
    <property type="term" value="F:ubiquitin-protein transferase activity"/>
    <property type="evidence" value="ECO:0007669"/>
    <property type="project" value="TreeGrafter"/>
</dbReference>
<organism evidence="18 19">
    <name type="scientific">Daedalea quercina L-15889</name>
    <dbReference type="NCBI Taxonomy" id="1314783"/>
    <lineage>
        <taxon>Eukaryota</taxon>
        <taxon>Fungi</taxon>
        <taxon>Dikarya</taxon>
        <taxon>Basidiomycota</taxon>
        <taxon>Agaricomycotina</taxon>
        <taxon>Agaricomycetes</taxon>
        <taxon>Polyporales</taxon>
        <taxon>Fomitopsis</taxon>
    </lineage>
</organism>
<dbReference type="InterPro" id="IPR006845">
    <property type="entry name" value="Pex_N"/>
</dbReference>
<dbReference type="GO" id="GO:1990429">
    <property type="term" value="C:peroxisomal importomer complex"/>
    <property type="evidence" value="ECO:0007669"/>
    <property type="project" value="TreeGrafter"/>
</dbReference>
<evidence type="ECO:0000256" key="16">
    <source>
        <dbReference type="PIRNR" id="PIRNR038074"/>
    </source>
</evidence>
<dbReference type="OrthoDB" id="107372at2759"/>
<keyword evidence="8" id="KW-0863">Zinc-finger</keyword>
<keyword evidence="12 16" id="KW-0472">Membrane</keyword>
<evidence type="ECO:0000256" key="5">
    <source>
        <dbReference type="ARBA" id="ARBA00022448"/>
    </source>
</evidence>
<dbReference type="GO" id="GO:0005778">
    <property type="term" value="C:peroxisomal membrane"/>
    <property type="evidence" value="ECO:0007669"/>
    <property type="project" value="UniProtKB-SubCell"/>
</dbReference>